<name>A0A8S5S2P3_9CAUD</name>
<reference evidence="2" key="1">
    <citation type="journal article" date="2021" name="Proc. Natl. Acad. Sci. U.S.A.">
        <title>A Catalog of Tens of Thousands of Viruses from Human Metagenomes Reveals Hidden Associations with Chronic Diseases.</title>
        <authorList>
            <person name="Tisza M.J."/>
            <person name="Buck C.B."/>
        </authorList>
    </citation>
    <scope>NUCLEOTIDE SEQUENCE</scope>
    <source>
        <strain evidence="2">CtBLh2</strain>
    </source>
</reference>
<evidence type="ECO:0000259" key="1">
    <source>
        <dbReference type="Pfam" id="PF01208"/>
    </source>
</evidence>
<dbReference type="PANTHER" id="PTHR47099">
    <property type="entry name" value="METHYLCOBAMIDE:COM METHYLTRANSFERASE MTBA"/>
    <property type="match status" value="1"/>
</dbReference>
<dbReference type="GO" id="GO:0006779">
    <property type="term" value="P:porphyrin-containing compound biosynthetic process"/>
    <property type="evidence" value="ECO:0007669"/>
    <property type="project" value="InterPro"/>
</dbReference>
<dbReference type="Pfam" id="PF01208">
    <property type="entry name" value="URO-D"/>
    <property type="match status" value="1"/>
</dbReference>
<proteinExistence type="predicted"/>
<dbReference type="PANTHER" id="PTHR47099:SF1">
    <property type="entry name" value="METHYLCOBAMIDE:COM METHYLTRANSFERASE MTBA"/>
    <property type="match status" value="1"/>
</dbReference>
<organism evidence="2">
    <name type="scientific">Siphoviridae sp. ctBLh2</name>
    <dbReference type="NCBI Taxonomy" id="2827803"/>
    <lineage>
        <taxon>Viruses</taxon>
        <taxon>Duplodnaviria</taxon>
        <taxon>Heunggongvirae</taxon>
        <taxon>Uroviricota</taxon>
        <taxon>Caudoviricetes</taxon>
    </lineage>
</organism>
<dbReference type="PROSITE" id="PS51257">
    <property type="entry name" value="PROKAR_LIPOPROTEIN"/>
    <property type="match status" value="1"/>
</dbReference>
<dbReference type="Gene3D" id="3.20.20.210">
    <property type="match status" value="1"/>
</dbReference>
<evidence type="ECO:0000313" key="2">
    <source>
        <dbReference type="EMBL" id="DAF45246.1"/>
    </source>
</evidence>
<dbReference type="SUPFAM" id="SSF51726">
    <property type="entry name" value="UROD/MetE-like"/>
    <property type="match status" value="1"/>
</dbReference>
<dbReference type="InterPro" id="IPR038071">
    <property type="entry name" value="UROD/MetE-like_sf"/>
</dbReference>
<dbReference type="InterPro" id="IPR000257">
    <property type="entry name" value="Uroporphyrinogen_deCOase"/>
</dbReference>
<feature type="domain" description="Uroporphyrinogen decarboxylase (URO-D)" evidence="1">
    <location>
        <begin position="155"/>
        <end position="375"/>
    </location>
</feature>
<dbReference type="InterPro" id="IPR052024">
    <property type="entry name" value="Methanogen_methyltrans"/>
</dbReference>
<dbReference type="EMBL" id="BK032514">
    <property type="protein sequence ID" value="DAF45246.1"/>
    <property type="molecule type" value="Genomic_DNA"/>
</dbReference>
<dbReference type="GO" id="GO:0004853">
    <property type="term" value="F:uroporphyrinogen decarboxylase activity"/>
    <property type="evidence" value="ECO:0007669"/>
    <property type="project" value="InterPro"/>
</dbReference>
<protein>
    <submittedName>
        <fullName evidence="2">Uroporphyrinogen decarboxylase</fullName>
    </submittedName>
</protein>
<accession>A0A8S5S2P3</accession>
<sequence>MEMTSKERILAAMNLQRPDRVPLMCQFSIGCMMEQLHPDPVAFWYDQQTFADGLIELRERFRFDGILVSLHGHSDDWKRDLLSREELGEGSVRLEYPDRTELHCWQDLPVVTFRSPRKSLDLESVDVERDIPGQLDYIPVSHNLYFRLDPENLYGIFDYLYSRVGDSCSIHGEITSPLDYYLDLFGYEQGLMGLIMYPAKAAQILQRFTDGVKRIARGMCRMPVDAIKISSPFAGRGFISSEFYEQFVLPYESQIIREIRQAGKFVYIHTCGSIGDRLELMQRSGASGLECLDPVPVGDVDLEDAFRRIGREMFIKGNIDSINTLLMADDAKAEEDVRRIIRTGMTLGRGFILSTACSIAPLVPRRRIEMLHELVMRCGQYGDETEQR</sequence>